<keyword evidence="2" id="KW-1185">Reference proteome</keyword>
<evidence type="ECO:0000313" key="2">
    <source>
        <dbReference type="Proteomes" id="UP000032141"/>
    </source>
</evidence>
<dbReference type="OMA" id="NGVCWKE"/>
<protein>
    <submittedName>
        <fullName evidence="1">Uncharacterized protein</fullName>
    </submittedName>
</protein>
<evidence type="ECO:0000313" key="1">
    <source>
        <dbReference type="EnsemblPlants" id="Bo1g016580.1"/>
    </source>
</evidence>
<name>A0A0D3A3I6_BRAOL</name>
<dbReference type="AlphaFoldDB" id="A0A0D3A3I6"/>
<dbReference type="EnsemblPlants" id="Bo1g016580.1">
    <property type="protein sequence ID" value="Bo1g016580.1"/>
    <property type="gene ID" value="Bo1g016580"/>
</dbReference>
<dbReference type="Gramene" id="Bo1g016580.1">
    <property type="protein sequence ID" value="Bo1g016580.1"/>
    <property type="gene ID" value="Bo1g016580"/>
</dbReference>
<reference evidence="1 2" key="1">
    <citation type="journal article" date="2014" name="Genome Biol.">
        <title>Transcriptome and methylome profiling reveals relics of genome dominance in the mesopolyploid Brassica oleracea.</title>
        <authorList>
            <person name="Parkin I.A."/>
            <person name="Koh C."/>
            <person name="Tang H."/>
            <person name="Robinson S.J."/>
            <person name="Kagale S."/>
            <person name="Clarke W.E."/>
            <person name="Town C.D."/>
            <person name="Nixon J."/>
            <person name="Krishnakumar V."/>
            <person name="Bidwell S.L."/>
            <person name="Denoeud F."/>
            <person name="Belcram H."/>
            <person name="Links M.G."/>
            <person name="Just J."/>
            <person name="Clarke C."/>
            <person name="Bender T."/>
            <person name="Huebert T."/>
            <person name="Mason A.S."/>
            <person name="Pires J.C."/>
            <person name="Barker G."/>
            <person name="Moore J."/>
            <person name="Walley P.G."/>
            <person name="Manoli S."/>
            <person name="Batley J."/>
            <person name="Edwards D."/>
            <person name="Nelson M.N."/>
            <person name="Wang X."/>
            <person name="Paterson A.H."/>
            <person name="King G."/>
            <person name="Bancroft I."/>
            <person name="Chalhoub B."/>
            <person name="Sharpe A.G."/>
        </authorList>
    </citation>
    <scope>NUCLEOTIDE SEQUENCE</scope>
    <source>
        <strain evidence="1 2">cv. TO1000</strain>
    </source>
</reference>
<dbReference type="HOGENOM" id="CLU_2691169_0_0_1"/>
<accession>A0A0D3A3I6</accession>
<sequence length="74" mass="8401">MLSDCLLNGVCWKEKVCNMVLDGWYFLGMTEENGQTYRSCDCFWDPTVHNFEKFSIEKEDTSGRSSGLGVTAGY</sequence>
<proteinExistence type="predicted"/>
<reference evidence="1" key="2">
    <citation type="submission" date="2015-03" db="UniProtKB">
        <authorList>
            <consortium name="EnsemblPlants"/>
        </authorList>
    </citation>
    <scope>IDENTIFICATION</scope>
</reference>
<dbReference type="Proteomes" id="UP000032141">
    <property type="component" value="Chromosome C1"/>
</dbReference>
<organism evidence="1 2">
    <name type="scientific">Brassica oleracea var. oleracea</name>
    <dbReference type="NCBI Taxonomy" id="109376"/>
    <lineage>
        <taxon>Eukaryota</taxon>
        <taxon>Viridiplantae</taxon>
        <taxon>Streptophyta</taxon>
        <taxon>Embryophyta</taxon>
        <taxon>Tracheophyta</taxon>
        <taxon>Spermatophyta</taxon>
        <taxon>Magnoliopsida</taxon>
        <taxon>eudicotyledons</taxon>
        <taxon>Gunneridae</taxon>
        <taxon>Pentapetalae</taxon>
        <taxon>rosids</taxon>
        <taxon>malvids</taxon>
        <taxon>Brassicales</taxon>
        <taxon>Brassicaceae</taxon>
        <taxon>Brassiceae</taxon>
        <taxon>Brassica</taxon>
    </lineage>
</organism>